<sequence length="327" mass="36421">MSLPTHFTLSNGLKLPSIGLGTWQSQPGEVRAAVAHALKSGYRHIDCAHAYGNETEVGQGIKDSGIPRKDIWVTSKLFETHHRPEYVRMALKNTLKELDLEYLDLYLMHWPLAFEPEVKSDGSLPSRNGVKDASGKTKTDVAMSNNHEATWRELEKCVDEGLVKSIGVSNFNIRRLRELLSYARIKPVTDQVELSMTCPQVELVSWLQKNNIVPQAYSPLGGAGAKGTSLQVVGDLAKKHDCTPANVILSWLVGRGCNPLPKSVTDSRITSNQKLINLTKEDVDALTKYSTENPVVRVCDQTEDVTPRFDIFEENHPEHNDKKQALL</sequence>
<evidence type="ECO:0000313" key="6">
    <source>
        <dbReference type="EMBL" id="PWN31816.1"/>
    </source>
</evidence>
<dbReference type="PROSITE" id="PS00063">
    <property type="entry name" value="ALDOKETO_REDUCTASE_3"/>
    <property type="match status" value="1"/>
</dbReference>
<feature type="domain" description="NADP-dependent oxidoreductase" evidence="5">
    <location>
        <begin position="18"/>
        <end position="288"/>
    </location>
</feature>
<dbReference type="Pfam" id="PF00248">
    <property type="entry name" value="Aldo_ket_red"/>
    <property type="match status" value="1"/>
</dbReference>
<dbReference type="Proteomes" id="UP000245771">
    <property type="component" value="Unassembled WGS sequence"/>
</dbReference>
<evidence type="ECO:0000256" key="3">
    <source>
        <dbReference type="PIRSR" id="PIRSR000097-3"/>
    </source>
</evidence>
<dbReference type="FunFam" id="3.20.20.100:FF:000034">
    <property type="entry name" value="Chromosome 7, whole genome shotgun sequence"/>
    <property type="match status" value="1"/>
</dbReference>
<keyword evidence="7" id="KW-1185">Reference proteome</keyword>
<dbReference type="AlphaFoldDB" id="A0A316V2N6"/>
<gene>
    <name evidence="6" type="ORF">FA14DRAFT_162680</name>
</gene>
<evidence type="ECO:0000313" key="7">
    <source>
        <dbReference type="Proteomes" id="UP000245771"/>
    </source>
</evidence>
<dbReference type="InterPro" id="IPR018170">
    <property type="entry name" value="Aldo/ket_reductase_CS"/>
</dbReference>
<reference evidence="6 7" key="1">
    <citation type="journal article" date="2018" name="Mol. Biol. Evol.">
        <title>Broad Genomic Sampling Reveals a Smut Pathogenic Ancestry of the Fungal Clade Ustilaginomycotina.</title>
        <authorList>
            <person name="Kijpornyongpan T."/>
            <person name="Mondo S.J."/>
            <person name="Barry K."/>
            <person name="Sandor L."/>
            <person name="Lee J."/>
            <person name="Lipzen A."/>
            <person name="Pangilinan J."/>
            <person name="LaButti K."/>
            <person name="Hainaut M."/>
            <person name="Henrissat B."/>
            <person name="Grigoriev I.V."/>
            <person name="Spatafora J.W."/>
            <person name="Aime M.C."/>
        </authorList>
    </citation>
    <scope>NUCLEOTIDE SEQUENCE [LARGE SCALE GENOMIC DNA]</scope>
    <source>
        <strain evidence="6 7">MCA 3882</strain>
    </source>
</reference>
<dbReference type="PIRSF" id="PIRSF000097">
    <property type="entry name" value="AKR"/>
    <property type="match status" value="1"/>
</dbReference>
<name>A0A316V2N6_9BASI</name>
<dbReference type="STRING" id="1280837.A0A316V2N6"/>
<dbReference type="PRINTS" id="PR00069">
    <property type="entry name" value="ALDKETRDTASE"/>
</dbReference>
<evidence type="ECO:0000256" key="1">
    <source>
        <dbReference type="PIRSR" id="PIRSR000097-1"/>
    </source>
</evidence>
<dbReference type="GeneID" id="37021503"/>
<organism evidence="6 7">
    <name type="scientific">Meira miltonrushii</name>
    <dbReference type="NCBI Taxonomy" id="1280837"/>
    <lineage>
        <taxon>Eukaryota</taxon>
        <taxon>Fungi</taxon>
        <taxon>Dikarya</taxon>
        <taxon>Basidiomycota</taxon>
        <taxon>Ustilaginomycotina</taxon>
        <taxon>Exobasidiomycetes</taxon>
        <taxon>Exobasidiales</taxon>
        <taxon>Brachybasidiaceae</taxon>
        <taxon>Meira</taxon>
    </lineage>
</organism>
<dbReference type="EMBL" id="KZ819607">
    <property type="protein sequence ID" value="PWN31816.1"/>
    <property type="molecule type" value="Genomic_DNA"/>
</dbReference>
<feature type="compositionally biased region" description="Basic and acidic residues" evidence="4">
    <location>
        <begin position="129"/>
        <end position="139"/>
    </location>
</feature>
<dbReference type="OrthoDB" id="416253at2759"/>
<dbReference type="Gene3D" id="3.20.20.100">
    <property type="entry name" value="NADP-dependent oxidoreductase domain"/>
    <property type="match status" value="1"/>
</dbReference>
<accession>A0A316V2N6</accession>
<dbReference type="CDD" id="cd19071">
    <property type="entry name" value="AKR_AKR1-5-like"/>
    <property type="match status" value="1"/>
</dbReference>
<evidence type="ECO:0000256" key="2">
    <source>
        <dbReference type="PIRSR" id="PIRSR000097-2"/>
    </source>
</evidence>
<dbReference type="RefSeq" id="XP_025352118.1">
    <property type="nucleotide sequence ID" value="XM_025499722.1"/>
</dbReference>
<dbReference type="GO" id="GO:0016491">
    <property type="term" value="F:oxidoreductase activity"/>
    <property type="evidence" value="ECO:0007669"/>
    <property type="project" value="InterPro"/>
</dbReference>
<dbReference type="InterPro" id="IPR036812">
    <property type="entry name" value="NAD(P)_OxRdtase_dom_sf"/>
</dbReference>
<dbReference type="InParanoid" id="A0A316V2N6"/>
<dbReference type="PANTHER" id="PTHR11732">
    <property type="entry name" value="ALDO/KETO REDUCTASE"/>
    <property type="match status" value="1"/>
</dbReference>
<protein>
    <submittedName>
        <fullName evidence="6">Putative GCY1-galactose-induced protein of aldo/keto reductase family</fullName>
    </submittedName>
</protein>
<dbReference type="SUPFAM" id="SSF51430">
    <property type="entry name" value="NAD(P)-linked oxidoreductase"/>
    <property type="match status" value="1"/>
</dbReference>
<proteinExistence type="predicted"/>
<feature type="binding site" evidence="2">
    <location>
        <position position="109"/>
    </location>
    <ligand>
        <name>substrate</name>
    </ligand>
</feature>
<dbReference type="InterPro" id="IPR023210">
    <property type="entry name" value="NADP_OxRdtase_dom"/>
</dbReference>
<feature type="active site" description="Proton donor" evidence="1">
    <location>
        <position position="51"/>
    </location>
</feature>
<evidence type="ECO:0000259" key="5">
    <source>
        <dbReference type="Pfam" id="PF00248"/>
    </source>
</evidence>
<dbReference type="PROSITE" id="PS00062">
    <property type="entry name" value="ALDOKETO_REDUCTASE_2"/>
    <property type="match status" value="1"/>
</dbReference>
<dbReference type="InterPro" id="IPR020471">
    <property type="entry name" value="AKR"/>
</dbReference>
<evidence type="ECO:0000256" key="4">
    <source>
        <dbReference type="SAM" id="MobiDB-lite"/>
    </source>
</evidence>
<feature type="region of interest" description="Disordered" evidence="4">
    <location>
        <begin position="121"/>
        <end position="141"/>
    </location>
</feature>
<dbReference type="PROSITE" id="PS00798">
    <property type="entry name" value="ALDOKETO_REDUCTASE_1"/>
    <property type="match status" value="1"/>
</dbReference>
<feature type="site" description="Lowers pKa of active site Tyr" evidence="3">
    <location>
        <position position="76"/>
    </location>
</feature>